<name>A0A521DT07_9SPHI</name>
<dbReference type="Pfam" id="PF05368">
    <property type="entry name" value="NmrA"/>
    <property type="match status" value="1"/>
</dbReference>
<evidence type="ECO:0000313" key="2">
    <source>
        <dbReference type="EMBL" id="SMO74893.1"/>
    </source>
</evidence>
<dbReference type="InterPro" id="IPR008030">
    <property type="entry name" value="NmrA-like"/>
</dbReference>
<feature type="domain" description="NmrA-like" evidence="1">
    <location>
        <begin position="2"/>
        <end position="243"/>
    </location>
</feature>
<evidence type="ECO:0000259" key="1">
    <source>
        <dbReference type="Pfam" id="PF05368"/>
    </source>
</evidence>
<dbReference type="Gene3D" id="3.90.25.10">
    <property type="entry name" value="UDP-galactose 4-epimerase, domain 1"/>
    <property type="match status" value="1"/>
</dbReference>
<reference evidence="2 3" key="1">
    <citation type="submission" date="2017-05" db="EMBL/GenBank/DDBJ databases">
        <authorList>
            <person name="Varghese N."/>
            <person name="Submissions S."/>
        </authorList>
    </citation>
    <scope>NUCLEOTIDE SEQUENCE [LARGE SCALE GENOMIC DNA]</scope>
    <source>
        <strain evidence="2 3">DSM 19036</strain>
    </source>
</reference>
<dbReference type="Proteomes" id="UP000320300">
    <property type="component" value="Unassembled WGS sequence"/>
</dbReference>
<dbReference type="CDD" id="cd05269">
    <property type="entry name" value="TMR_SDR_a"/>
    <property type="match status" value="1"/>
</dbReference>
<dbReference type="PANTHER" id="PTHR47129">
    <property type="entry name" value="QUINONE OXIDOREDUCTASE 2"/>
    <property type="match status" value="1"/>
</dbReference>
<dbReference type="Gene3D" id="3.40.50.720">
    <property type="entry name" value="NAD(P)-binding Rossmann-like Domain"/>
    <property type="match status" value="1"/>
</dbReference>
<dbReference type="SUPFAM" id="SSF51735">
    <property type="entry name" value="NAD(P)-binding Rossmann-fold domains"/>
    <property type="match status" value="1"/>
</dbReference>
<dbReference type="AlphaFoldDB" id="A0A521DT07"/>
<accession>A0A521DT07</accession>
<dbReference type="EMBL" id="FXTN01000006">
    <property type="protein sequence ID" value="SMO74893.1"/>
    <property type="molecule type" value="Genomic_DNA"/>
</dbReference>
<dbReference type="PANTHER" id="PTHR47129:SF1">
    <property type="entry name" value="NMRA-LIKE DOMAIN-CONTAINING PROTEIN"/>
    <property type="match status" value="1"/>
</dbReference>
<protein>
    <submittedName>
        <fullName evidence="2">NAD(P)H dehydrogenase (Quinone)</fullName>
    </submittedName>
</protein>
<dbReference type="InterPro" id="IPR052718">
    <property type="entry name" value="NmrA-type_oxidoreductase"/>
</dbReference>
<evidence type="ECO:0000313" key="3">
    <source>
        <dbReference type="Proteomes" id="UP000320300"/>
    </source>
</evidence>
<keyword evidence="3" id="KW-1185">Reference proteome</keyword>
<organism evidence="2 3">
    <name type="scientific">Pedobacter westerhofensis</name>
    <dbReference type="NCBI Taxonomy" id="425512"/>
    <lineage>
        <taxon>Bacteria</taxon>
        <taxon>Pseudomonadati</taxon>
        <taxon>Bacteroidota</taxon>
        <taxon>Sphingobacteriia</taxon>
        <taxon>Sphingobacteriales</taxon>
        <taxon>Sphingobacteriaceae</taxon>
        <taxon>Pedobacter</taxon>
    </lineage>
</organism>
<dbReference type="OrthoDB" id="9780595at2"/>
<proteinExistence type="predicted"/>
<sequence>MKILITGATGKLGGLVLDSLSTKTAKENIAVMLRNDKGAEAFSNRGIEVRIGNYDDTVSMVKAFKDIDKLYFISGPDLEGRLTQHKNVVAAAIEANVGHIIYTSFSRKGGPEAHPLLTLAEGHIIAENAIKDSGIPFTLLLNNYYMEVIPLFVGENILQSKTIYFPAGHGKNGFIARQDIAELSAVILTTTGHEQKSYEVSGEQAYDFEEVAKLISEVSGITINYISPSEEDFAKALDNYGVPPALIELSSLSAKAIVTGEFDKISNTYERITGRKPTSLIEFLHQQYGHKNHDKNIES</sequence>
<dbReference type="InterPro" id="IPR036291">
    <property type="entry name" value="NAD(P)-bd_dom_sf"/>
</dbReference>
<gene>
    <name evidence="2" type="ORF">SAMN06265348_106143</name>
</gene>
<dbReference type="RefSeq" id="WP_142528610.1">
    <property type="nucleotide sequence ID" value="NZ_CBCSJO010000006.1"/>
</dbReference>